<dbReference type="GeneTree" id="ENSGT01030000234540"/>
<proteinExistence type="predicted"/>
<keyword evidence="4" id="KW-0732">Signal</keyword>
<evidence type="ECO:0000256" key="11">
    <source>
        <dbReference type="ARBA" id="ARBA00023319"/>
    </source>
</evidence>
<keyword evidence="16" id="KW-1185">Reference proteome</keyword>
<keyword evidence="9" id="KW-1015">Disulfide bond</keyword>
<sequence>MTLLAMDLEEGQEFHFISQHLTFVPNVYSHSARRKASSRSLAAPPSPSSVSAGLRASGEDSAPTEVSGILGGSVTLPLNISVDTDIENVAWNGPKIALAFANPKDVTVMDKSYQGRLNITKWSYSLYISNLTLNDAGSYKAQINKKNSQVTTKEEFTLSVYEQLQEPQVTLKSVKVSENFSCNITLMCSVKGTEKSVLYSWTPRDSHASESNGGSIFTISRMPCDPDLPYTCTARNPVSQSSSRPVRAGQFCTDPGASRGETMGETVVGVLGEPVTLPLALPVTCRDTEKVVWMFNTSIISKEREEAATADPLIKSRDPSKNRVWVSNQDCSLKIDRLMIEDAGPYHAYACSEASRVTSMTHVTLRIYRRLRKPKITWSLSHTEDGICRVSLTCSMEDGGNAVVYTWTPPQKEAVVSQGKSHLNVSWRSGENHPNLTCIASNPVSNTSHQFPSENICPGPKRNMKLWIGLPLMVCLLCLGIFSCWCIWKQKRRFPAFCSSQAEDPADTPEPTAGHTLYCMLPQGYEKLDPPPGPARQQPRPTSDSSSDSNTTTDEDEDRPEMHKPINGRDRVYDQVTQDDAGHDSAPEAEADYDLVTPYVTEVESVVGENTMYAQVSFNLQEKTPASQKEERSTTIYLSIQKPQTVVPPPQQDDREIPESPTYENFT</sequence>
<dbReference type="GO" id="GO:0045087">
    <property type="term" value="P:innate immune response"/>
    <property type="evidence" value="ECO:0007669"/>
    <property type="project" value="UniProtKB-KW"/>
</dbReference>
<organism evidence="15 16">
    <name type="scientific">Aotus nancymaae</name>
    <name type="common">Ma's night monkey</name>
    <dbReference type="NCBI Taxonomy" id="37293"/>
    <lineage>
        <taxon>Eukaryota</taxon>
        <taxon>Metazoa</taxon>
        <taxon>Chordata</taxon>
        <taxon>Craniata</taxon>
        <taxon>Vertebrata</taxon>
        <taxon>Euteleostomi</taxon>
        <taxon>Mammalia</taxon>
        <taxon>Eutheria</taxon>
        <taxon>Euarchontoglires</taxon>
        <taxon>Primates</taxon>
        <taxon>Haplorrhini</taxon>
        <taxon>Platyrrhini</taxon>
        <taxon>Aotidae</taxon>
        <taxon>Aotus</taxon>
    </lineage>
</organism>
<dbReference type="InterPro" id="IPR013106">
    <property type="entry name" value="Ig_V-set"/>
</dbReference>
<evidence type="ECO:0000256" key="2">
    <source>
        <dbReference type="ARBA" id="ARBA00022588"/>
    </source>
</evidence>
<evidence type="ECO:0000313" key="16">
    <source>
        <dbReference type="Proteomes" id="UP000233020"/>
    </source>
</evidence>
<dbReference type="SMART" id="SM00409">
    <property type="entry name" value="IG"/>
    <property type="match status" value="2"/>
</dbReference>
<dbReference type="InterPro" id="IPR036179">
    <property type="entry name" value="Ig-like_dom_sf"/>
</dbReference>
<dbReference type="Pfam" id="PF07686">
    <property type="entry name" value="V-set"/>
    <property type="match status" value="1"/>
</dbReference>
<dbReference type="CDD" id="cd16842">
    <property type="entry name" value="Ig_SLAM-like_N"/>
    <property type="match status" value="1"/>
</dbReference>
<feature type="compositionally biased region" description="Low complexity" evidence="12">
    <location>
        <begin position="535"/>
        <end position="552"/>
    </location>
</feature>
<evidence type="ECO:0000256" key="8">
    <source>
        <dbReference type="ARBA" id="ARBA00023136"/>
    </source>
</evidence>
<keyword evidence="10" id="KW-0325">Glycoprotein</keyword>
<feature type="transmembrane region" description="Helical" evidence="13">
    <location>
        <begin position="466"/>
        <end position="488"/>
    </location>
</feature>
<dbReference type="Gene3D" id="2.60.40.10">
    <property type="entry name" value="Immunoglobulins"/>
    <property type="match status" value="4"/>
</dbReference>
<dbReference type="PROSITE" id="PS50835">
    <property type="entry name" value="IG_LIKE"/>
    <property type="match status" value="2"/>
</dbReference>
<dbReference type="InterPro" id="IPR003599">
    <property type="entry name" value="Ig_sub"/>
</dbReference>
<evidence type="ECO:0000313" key="15">
    <source>
        <dbReference type="Ensembl" id="ENSANAP00000010660.1"/>
    </source>
</evidence>
<dbReference type="Proteomes" id="UP000233020">
    <property type="component" value="Unplaced"/>
</dbReference>
<dbReference type="InterPro" id="IPR007110">
    <property type="entry name" value="Ig-like_dom"/>
</dbReference>
<name>A0A2K5CPP2_AOTNA</name>
<feature type="domain" description="Ig-like" evidence="14">
    <location>
        <begin position="167"/>
        <end position="243"/>
    </location>
</feature>
<keyword evidence="2" id="KW-0399">Innate immunity</keyword>
<dbReference type="STRING" id="37293.ENSANAP00000010660"/>
<reference evidence="15" key="1">
    <citation type="submission" date="2025-08" db="UniProtKB">
        <authorList>
            <consortium name="Ensembl"/>
        </authorList>
    </citation>
    <scope>IDENTIFICATION</scope>
</reference>
<reference evidence="15" key="2">
    <citation type="submission" date="2025-09" db="UniProtKB">
        <authorList>
            <consortium name="Ensembl"/>
        </authorList>
    </citation>
    <scope>IDENTIFICATION</scope>
</reference>
<feature type="domain" description="Ig-like" evidence="14">
    <location>
        <begin position="374"/>
        <end position="457"/>
    </location>
</feature>
<dbReference type="AlphaFoldDB" id="A0A2K5CPP2"/>
<dbReference type="GO" id="GO:0072540">
    <property type="term" value="P:T-helper 17 cell lineage commitment"/>
    <property type="evidence" value="ECO:0007669"/>
    <property type="project" value="Ensembl"/>
</dbReference>
<keyword evidence="6 13" id="KW-1133">Transmembrane helix</keyword>
<keyword evidence="11" id="KW-0393">Immunoglobulin domain</keyword>
<evidence type="ECO:0000256" key="7">
    <source>
        <dbReference type="ARBA" id="ARBA00023130"/>
    </source>
</evidence>
<dbReference type="FunFam" id="2.60.40.10:FF:000470">
    <property type="entry name" value="SLAM family member 7"/>
    <property type="match status" value="2"/>
</dbReference>
<evidence type="ECO:0000256" key="5">
    <source>
        <dbReference type="ARBA" id="ARBA00022859"/>
    </source>
</evidence>
<comment type="subcellular location">
    <subcellularLocation>
        <location evidence="1">Membrane</location>
        <topology evidence="1">Single-pass type I membrane protein</topology>
    </subcellularLocation>
</comment>
<keyword evidence="8 13" id="KW-0472">Membrane</keyword>
<feature type="compositionally biased region" description="Basic and acidic residues" evidence="12">
    <location>
        <begin position="560"/>
        <end position="571"/>
    </location>
</feature>
<dbReference type="FunFam" id="2.60.40.10:FF:000820">
    <property type="entry name" value="SLAM family member 7"/>
    <property type="match status" value="2"/>
</dbReference>
<evidence type="ECO:0000256" key="3">
    <source>
        <dbReference type="ARBA" id="ARBA00022692"/>
    </source>
</evidence>
<feature type="region of interest" description="Disordered" evidence="12">
    <location>
        <begin position="37"/>
        <end position="66"/>
    </location>
</feature>
<feature type="region of interest" description="Disordered" evidence="12">
    <location>
        <begin position="526"/>
        <end position="571"/>
    </location>
</feature>
<dbReference type="GO" id="GO:0009897">
    <property type="term" value="C:external side of plasma membrane"/>
    <property type="evidence" value="ECO:0007669"/>
    <property type="project" value="TreeGrafter"/>
</dbReference>
<keyword evidence="7" id="KW-1064">Adaptive immunity</keyword>
<dbReference type="Ensembl" id="ENSANAT00000028463.1">
    <property type="protein sequence ID" value="ENSANAP00000010660.1"/>
    <property type="gene ID" value="ENSANAG00000023319.1"/>
</dbReference>
<dbReference type="SUPFAM" id="SSF48726">
    <property type="entry name" value="Immunoglobulin"/>
    <property type="match status" value="4"/>
</dbReference>
<evidence type="ECO:0000256" key="9">
    <source>
        <dbReference type="ARBA" id="ARBA00023157"/>
    </source>
</evidence>
<gene>
    <name evidence="15" type="primary">LY9</name>
</gene>
<dbReference type="PANTHER" id="PTHR12080">
    <property type="entry name" value="SIGNALING LYMPHOCYTIC ACTIVATION MOLECULE"/>
    <property type="match status" value="1"/>
</dbReference>
<protein>
    <submittedName>
        <fullName evidence="15">Lymphocyte antigen 9</fullName>
    </submittedName>
</protein>
<feature type="region of interest" description="Disordered" evidence="12">
    <location>
        <begin position="623"/>
        <end position="667"/>
    </location>
</feature>
<evidence type="ECO:0000259" key="14">
    <source>
        <dbReference type="PROSITE" id="PS50835"/>
    </source>
</evidence>
<keyword evidence="3 13" id="KW-0812">Transmembrane</keyword>
<evidence type="ECO:0000256" key="13">
    <source>
        <dbReference type="SAM" id="Phobius"/>
    </source>
</evidence>
<evidence type="ECO:0000256" key="10">
    <source>
        <dbReference type="ARBA" id="ARBA00023180"/>
    </source>
</evidence>
<dbReference type="PANTHER" id="PTHR12080:SF114">
    <property type="entry name" value="T-LYMPHOCYTE SURFACE ANTIGEN LY-9"/>
    <property type="match status" value="1"/>
</dbReference>
<dbReference type="InterPro" id="IPR013783">
    <property type="entry name" value="Ig-like_fold"/>
</dbReference>
<dbReference type="InterPro" id="IPR015631">
    <property type="entry name" value="CD2/SLAM_rcpt"/>
</dbReference>
<feature type="compositionally biased region" description="Low complexity" evidence="12">
    <location>
        <begin position="38"/>
        <end position="52"/>
    </location>
</feature>
<evidence type="ECO:0000256" key="4">
    <source>
        <dbReference type="ARBA" id="ARBA00022729"/>
    </source>
</evidence>
<evidence type="ECO:0000256" key="12">
    <source>
        <dbReference type="SAM" id="MobiDB-lite"/>
    </source>
</evidence>
<dbReference type="OrthoDB" id="9835793at2759"/>
<evidence type="ECO:0000256" key="1">
    <source>
        <dbReference type="ARBA" id="ARBA00004479"/>
    </source>
</evidence>
<evidence type="ECO:0000256" key="6">
    <source>
        <dbReference type="ARBA" id="ARBA00022989"/>
    </source>
</evidence>
<feature type="region of interest" description="Disordered" evidence="12">
    <location>
        <begin position="239"/>
        <end position="258"/>
    </location>
</feature>
<keyword evidence="5" id="KW-0391">Immunity</keyword>
<accession>A0A2K5CPP2</accession>
<dbReference type="GO" id="GO:0032740">
    <property type="term" value="P:positive regulation of interleukin-17 production"/>
    <property type="evidence" value="ECO:0007669"/>
    <property type="project" value="Ensembl"/>
</dbReference>